<evidence type="ECO:0000256" key="1">
    <source>
        <dbReference type="ARBA" id="ARBA00004496"/>
    </source>
</evidence>
<sequence length="185" mass="21191">MTNSSDPLPQSAGAEVQRWYAALEAKALRLLTRREQSAHELMQRLKEAGQPRWGRPGLSAPEFLHQDELSCHLAQLIFQLQFQGWQSDLRFAASLTERLLRQGKGPLLLQQAFAQHQLATDLTQPHLARLAPLWLHQAQRVRRQKFGHELPVDRRQAAKMQRFLASRGFTAEQIYAAVFEPENPV</sequence>
<dbReference type="EMBL" id="JBANFI010000009">
    <property type="protein sequence ID" value="MFK7161773.1"/>
    <property type="molecule type" value="Genomic_DNA"/>
</dbReference>
<gene>
    <name evidence="6" type="ORF">V6U78_12080</name>
</gene>
<dbReference type="RefSeq" id="WP_405341253.1">
    <property type="nucleotide sequence ID" value="NZ_JBANFI010000009.1"/>
</dbReference>
<dbReference type="Pfam" id="PF21981">
    <property type="entry name" value="RecX_HTH3"/>
    <property type="match status" value="1"/>
</dbReference>
<keyword evidence="4" id="KW-0963">Cytoplasm</keyword>
<feature type="domain" description="RecX third three-helical" evidence="5">
    <location>
        <begin position="137"/>
        <end position="178"/>
    </location>
</feature>
<comment type="caution">
    <text evidence="6">The sequence shown here is derived from an EMBL/GenBank/DDBJ whole genome shotgun (WGS) entry which is preliminary data.</text>
</comment>
<comment type="subcellular location">
    <subcellularLocation>
        <location evidence="1">Cytoplasm</location>
    </subcellularLocation>
</comment>
<evidence type="ECO:0000259" key="5">
    <source>
        <dbReference type="Pfam" id="PF21981"/>
    </source>
</evidence>
<organism evidence="6 7">
    <name type="scientific">Marinospirillum alkalitolerans</name>
    <dbReference type="NCBI Taxonomy" id="3123374"/>
    <lineage>
        <taxon>Bacteria</taxon>
        <taxon>Pseudomonadati</taxon>
        <taxon>Pseudomonadota</taxon>
        <taxon>Gammaproteobacteria</taxon>
        <taxon>Oceanospirillales</taxon>
        <taxon>Oceanospirillaceae</taxon>
        <taxon>Marinospirillum</taxon>
    </lineage>
</organism>
<name>A0ABW8PZQ0_9GAMM</name>
<dbReference type="PANTHER" id="PTHR33602:SF1">
    <property type="entry name" value="REGULATORY PROTEIN RECX FAMILY PROTEIN"/>
    <property type="match status" value="1"/>
</dbReference>
<proteinExistence type="inferred from homology"/>
<comment type="similarity">
    <text evidence="2">Belongs to the RecX family.</text>
</comment>
<evidence type="ECO:0000313" key="6">
    <source>
        <dbReference type="EMBL" id="MFK7161773.1"/>
    </source>
</evidence>
<evidence type="ECO:0000256" key="4">
    <source>
        <dbReference type="ARBA" id="ARBA00022490"/>
    </source>
</evidence>
<evidence type="ECO:0000313" key="7">
    <source>
        <dbReference type="Proteomes" id="UP001621714"/>
    </source>
</evidence>
<evidence type="ECO:0000256" key="2">
    <source>
        <dbReference type="ARBA" id="ARBA00009695"/>
    </source>
</evidence>
<dbReference type="Proteomes" id="UP001621714">
    <property type="component" value="Unassembled WGS sequence"/>
</dbReference>
<dbReference type="Gene3D" id="1.10.10.10">
    <property type="entry name" value="Winged helix-like DNA-binding domain superfamily/Winged helix DNA-binding domain"/>
    <property type="match status" value="3"/>
</dbReference>
<reference evidence="6 7" key="1">
    <citation type="submission" date="2024-02" db="EMBL/GenBank/DDBJ databases">
        <title>Marinospirillum sp. MEB 164 isolated from Lonar lake sediment.</title>
        <authorList>
            <person name="Joshi A."/>
            <person name="Thite S."/>
        </authorList>
    </citation>
    <scope>NUCLEOTIDE SEQUENCE [LARGE SCALE GENOMIC DNA]</scope>
    <source>
        <strain evidence="6 7">MEB164</strain>
    </source>
</reference>
<protein>
    <recommendedName>
        <fullName evidence="3">Regulatory protein RecX</fullName>
    </recommendedName>
</protein>
<evidence type="ECO:0000256" key="3">
    <source>
        <dbReference type="ARBA" id="ARBA00018111"/>
    </source>
</evidence>
<keyword evidence="7" id="KW-1185">Reference proteome</keyword>
<dbReference type="PANTHER" id="PTHR33602">
    <property type="entry name" value="REGULATORY PROTEIN RECX FAMILY PROTEIN"/>
    <property type="match status" value="1"/>
</dbReference>
<dbReference type="InterPro" id="IPR053925">
    <property type="entry name" value="RecX_HTH_3rd"/>
</dbReference>
<accession>A0ABW8PZQ0</accession>
<dbReference type="InterPro" id="IPR036388">
    <property type="entry name" value="WH-like_DNA-bd_sf"/>
</dbReference>
<dbReference type="InterPro" id="IPR003783">
    <property type="entry name" value="Regulatory_RecX"/>
</dbReference>